<name>A0A9W9K110_9EURO</name>
<dbReference type="Proteomes" id="UP001149165">
    <property type="component" value="Unassembled WGS sequence"/>
</dbReference>
<evidence type="ECO:0000313" key="6">
    <source>
        <dbReference type="Proteomes" id="UP001149165"/>
    </source>
</evidence>
<protein>
    <submittedName>
        <fullName evidence="5">Inositol phosphatase</fullName>
    </submittedName>
</protein>
<organism evidence="5 6">
    <name type="scientific">Penicillium angulare</name>
    <dbReference type="NCBI Taxonomy" id="116970"/>
    <lineage>
        <taxon>Eukaryota</taxon>
        <taxon>Fungi</taxon>
        <taxon>Dikarya</taxon>
        <taxon>Ascomycota</taxon>
        <taxon>Pezizomycotina</taxon>
        <taxon>Eurotiomycetes</taxon>
        <taxon>Eurotiomycetidae</taxon>
        <taxon>Eurotiales</taxon>
        <taxon>Aspergillaceae</taxon>
        <taxon>Penicillium</taxon>
    </lineage>
</organism>
<evidence type="ECO:0000256" key="2">
    <source>
        <dbReference type="SAM" id="SignalP"/>
    </source>
</evidence>
<reference evidence="5" key="2">
    <citation type="journal article" date="2023" name="IMA Fungus">
        <title>Comparative genomic study of the Penicillium genus elucidates a diverse pangenome and 15 lateral gene transfer events.</title>
        <authorList>
            <person name="Petersen C."/>
            <person name="Sorensen T."/>
            <person name="Nielsen M.R."/>
            <person name="Sondergaard T.E."/>
            <person name="Sorensen J.L."/>
            <person name="Fitzpatrick D.A."/>
            <person name="Frisvad J.C."/>
            <person name="Nielsen K.L."/>
        </authorList>
    </citation>
    <scope>NUCLEOTIDE SEQUENCE</scope>
    <source>
        <strain evidence="5">IBT 30069</strain>
    </source>
</reference>
<dbReference type="PROSITE" id="PS50275">
    <property type="entry name" value="SAC"/>
    <property type="match status" value="1"/>
</dbReference>
<evidence type="ECO:0000313" key="5">
    <source>
        <dbReference type="EMBL" id="KAJ5088711.1"/>
    </source>
</evidence>
<dbReference type="InterPro" id="IPR022158">
    <property type="entry name" value="Inositol_phosphatase"/>
</dbReference>
<feature type="region of interest" description="Disordered" evidence="1">
    <location>
        <begin position="374"/>
        <end position="403"/>
    </location>
</feature>
<dbReference type="GO" id="GO:0043812">
    <property type="term" value="F:phosphatidylinositol-4-phosphate phosphatase activity"/>
    <property type="evidence" value="ECO:0007669"/>
    <property type="project" value="TreeGrafter"/>
</dbReference>
<feature type="region of interest" description="Disordered" evidence="1">
    <location>
        <begin position="937"/>
        <end position="957"/>
    </location>
</feature>
<reference evidence="5" key="1">
    <citation type="submission" date="2022-11" db="EMBL/GenBank/DDBJ databases">
        <authorList>
            <person name="Petersen C."/>
        </authorList>
    </citation>
    <scope>NUCLEOTIDE SEQUENCE</scope>
    <source>
        <strain evidence="5">IBT 30069</strain>
    </source>
</reference>
<keyword evidence="2" id="KW-0732">Signal</keyword>
<dbReference type="EMBL" id="JAPQKH010000007">
    <property type="protein sequence ID" value="KAJ5088711.1"/>
    <property type="molecule type" value="Genomic_DNA"/>
</dbReference>
<dbReference type="GO" id="GO:0005783">
    <property type="term" value="C:endoplasmic reticulum"/>
    <property type="evidence" value="ECO:0007669"/>
    <property type="project" value="TreeGrafter"/>
</dbReference>
<dbReference type="Pfam" id="PF12456">
    <property type="entry name" value="hSac2"/>
    <property type="match status" value="1"/>
</dbReference>
<feature type="compositionally biased region" description="Acidic residues" evidence="1">
    <location>
        <begin position="138"/>
        <end position="152"/>
    </location>
</feature>
<feature type="domain" description="SAC" evidence="3">
    <location>
        <begin position="299"/>
        <end position="665"/>
    </location>
</feature>
<feature type="region of interest" description="Disordered" evidence="1">
    <location>
        <begin position="127"/>
        <end position="182"/>
    </location>
</feature>
<dbReference type="OrthoDB" id="405996at2759"/>
<feature type="compositionally biased region" description="Polar residues" evidence="1">
    <location>
        <begin position="939"/>
        <end position="950"/>
    </location>
</feature>
<evidence type="ECO:0000256" key="1">
    <source>
        <dbReference type="SAM" id="MobiDB-lite"/>
    </source>
</evidence>
<accession>A0A9W9K110</accession>
<feature type="chain" id="PRO_5040801630" evidence="2">
    <location>
        <begin position="24"/>
        <end position="992"/>
    </location>
</feature>
<dbReference type="PROSITE" id="PS51791">
    <property type="entry name" value="HSAC2"/>
    <property type="match status" value="1"/>
</dbReference>
<dbReference type="PANTHER" id="PTHR45662:SF7">
    <property type="entry name" value="SACI DOMAIN PROTEIN (AFU_ORTHOLOGUE AFUA_1G15890)"/>
    <property type="match status" value="1"/>
</dbReference>
<gene>
    <name evidence="5" type="ORF">N7456_012327</name>
</gene>
<feature type="compositionally biased region" description="Basic and acidic residues" evidence="1">
    <location>
        <begin position="272"/>
        <end position="283"/>
    </location>
</feature>
<feature type="region of interest" description="Disordered" evidence="1">
    <location>
        <begin position="263"/>
        <end position="283"/>
    </location>
</feature>
<evidence type="ECO:0000259" key="4">
    <source>
        <dbReference type="PROSITE" id="PS51791"/>
    </source>
</evidence>
<proteinExistence type="predicted"/>
<dbReference type="AlphaFoldDB" id="A0A9W9K110"/>
<keyword evidence="6" id="KW-1185">Reference proteome</keyword>
<comment type="caution">
    <text evidence="5">The sequence shown here is derived from an EMBL/GenBank/DDBJ whole genome shotgun (WGS) entry which is preliminary data.</text>
</comment>
<dbReference type="InterPro" id="IPR002013">
    <property type="entry name" value="SAC_dom"/>
</dbReference>
<evidence type="ECO:0000259" key="3">
    <source>
        <dbReference type="PROSITE" id="PS50275"/>
    </source>
</evidence>
<sequence length="992" mass="109471">MPGLLRKLIIVAAVDGLILHAHGVNGPRHNNNGSNNEASSIRIDYKTNKISALPTNSTTTEALDSRENLEAYGLVGLLSVASRSFLVSITQRQQVAQIQGRPIYAITNVALIPLSSQPDANRAITQAKKDVIRNNPDPDADLDSGSDSEEEDRIPGTSTENAETETEIPSAPNSPSRTAAVHTRGASVSSIAEDVIGKRVPFGRFAANWLSRKNLGLARPGPITQDVTESPFDDPLGLTTGAGLSSDVSGGVGVHVSGLSIEENGKGTAASGDEKKEGIKDGARSDQAAELLPKLMNYTKLLFSSHNFFFAYDYDLTRSFDAQGVRTEHLPLHKAVDPVYFWNKHLMFNFIENGAHGFVLPLLQGFVGQREFTVASPEKKSNDASSDESPTEPKILGDSHDAASVEAEVPKRNFLLTLISRRSVNRPGLRYLRRGVDDQGNTANTVETEQILSGPKWDPSDNVYSYLQVRGSIPLYFSQSPYAFKPVPVLHHSAEVNQLAFERHFREMSRRYGKIQAVSLIDKHAGELKLGEQYERYTDVFNKSGGIEGSPLGLEWFDFHNECRGMKFENVSRLVDRVKETLEEFGYTSLKEGTSSLKQTGIMRTNCMDCLDRTGVAQCAFGQWALERQLQNEGLAIDLGGDSSTQWFNTLWADNGDAISKQYSSTAALKGDYTRTRKRDYRGALNDFGLTLSRYYNNIVNDYFSQACIDYLLGNVSTHVFDEFSVELQTTDPGISVGKIRQNAIDTSCKIVISSPSEEFLGGWTMSTPRQPNTLRTLPFEESVLLLTDAAVYSCRFDWETDKVLSFERIDLRSISRIHYGTYVTSILTESQSDERTNVGLVIVYRDGDENLLRVNTRSLQTNVRPAALEATASSTGEWDLISWLRGSKRATTRFVAFKSLPLANKVTSPRLGPTTGVVRELDRVRTISHDIERAMMAGSTSSDGAKSQNVESDSESGSVVEECDIISLADAKKRTGILEYLVYDIKKMVWA</sequence>
<feature type="domain" description="HSac2" evidence="4">
    <location>
        <begin position="735"/>
        <end position="882"/>
    </location>
</feature>
<dbReference type="InterPro" id="IPR034753">
    <property type="entry name" value="hSac2"/>
</dbReference>
<dbReference type="PANTHER" id="PTHR45662">
    <property type="entry name" value="PHOSPHATIDYLINOSITIDE PHOSPHATASE SAC1"/>
    <property type="match status" value="1"/>
</dbReference>
<dbReference type="Pfam" id="PF02383">
    <property type="entry name" value="Syja_N"/>
    <property type="match status" value="1"/>
</dbReference>
<dbReference type="GO" id="GO:0046856">
    <property type="term" value="P:phosphatidylinositol dephosphorylation"/>
    <property type="evidence" value="ECO:0007669"/>
    <property type="project" value="TreeGrafter"/>
</dbReference>
<feature type="signal peptide" evidence="2">
    <location>
        <begin position="1"/>
        <end position="23"/>
    </location>
</feature>